<keyword evidence="2" id="KW-1185">Reference proteome</keyword>
<dbReference type="Gene3D" id="3.30.530.20">
    <property type="match status" value="1"/>
</dbReference>
<protein>
    <recommendedName>
        <fullName evidence="3">SRPBCC family protein</fullName>
    </recommendedName>
</protein>
<accession>A0ABZ2MAU9</accession>
<evidence type="ECO:0008006" key="3">
    <source>
        <dbReference type="Google" id="ProtNLM"/>
    </source>
</evidence>
<dbReference type="InterPro" id="IPR023393">
    <property type="entry name" value="START-like_dom_sf"/>
</dbReference>
<name>A0ABZ2MAU9_9BACT</name>
<dbReference type="CDD" id="cd07812">
    <property type="entry name" value="SRPBCC"/>
    <property type="match status" value="1"/>
</dbReference>
<reference evidence="1 2" key="1">
    <citation type="submission" date="2021-12" db="EMBL/GenBank/DDBJ databases">
        <title>Discovery of the Pendulisporaceae a myxobacterial family with distinct sporulation behavior and unique specialized metabolism.</title>
        <authorList>
            <person name="Garcia R."/>
            <person name="Popoff A."/>
            <person name="Bader C.D."/>
            <person name="Loehr J."/>
            <person name="Walesch S."/>
            <person name="Walt C."/>
            <person name="Boldt J."/>
            <person name="Bunk B."/>
            <person name="Haeckl F.J.F.P.J."/>
            <person name="Gunesch A.P."/>
            <person name="Birkelbach J."/>
            <person name="Nuebel U."/>
            <person name="Pietschmann T."/>
            <person name="Bach T."/>
            <person name="Mueller R."/>
        </authorList>
    </citation>
    <scope>NUCLEOTIDE SEQUENCE [LARGE SCALE GENOMIC DNA]</scope>
    <source>
        <strain evidence="1 2">MSr11954</strain>
    </source>
</reference>
<proteinExistence type="predicted"/>
<dbReference type="EMBL" id="CP089984">
    <property type="protein sequence ID" value="WXB19631.1"/>
    <property type="molecule type" value="Genomic_DNA"/>
</dbReference>
<organism evidence="1 2">
    <name type="scientific">Pendulispora albinea</name>
    <dbReference type="NCBI Taxonomy" id="2741071"/>
    <lineage>
        <taxon>Bacteria</taxon>
        <taxon>Pseudomonadati</taxon>
        <taxon>Myxococcota</taxon>
        <taxon>Myxococcia</taxon>
        <taxon>Myxococcales</taxon>
        <taxon>Sorangiineae</taxon>
        <taxon>Pendulisporaceae</taxon>
        <taxon>Pendulispora</taxon>
    </lineage>
</organism>
<gene>
    <name evidence="1" type="ORF">LZC94_20685</name>
</gene>
<dbReference type="RefSeq" id="WP_394829236.1">
    <property type="nucleotide sequence ID" value="NZ_CP089984.1"/>
</dbReference>
<dbReference type="SUPFAM" id="SSF55961">
    <property type="entry name" value="Bet v1-like"/>
    <property type="match status" value="1"/>
</dbReference>
<sequence length="217" mass="24871">MNPNETFLSTLNDIPGIHRCETTTKEALIAQIMGMTQSAYSHQMLYERYCTIQDYIDAPPRAVFEYLADVHCLEEWTFSTRDFEPTDEPGLYVGRDTLEVGTKIYCRVAANPEAMTVDYHCAWDQGEELWMIYLMRVIPAELVLGKRGSVVTWTNCRHPNYDRNPHPELAPPDRAWVGAYWDMFYAGHTVELGNLKAIVEHRHAHGQPLHARARSAA</sequence>
<evidence type="ECO:0000313" key="1">
    <source>
        <dbReference type="EMBL" id="WXB19631.1"/>
    </source>
</evidence>
<evidence type="ECO:0000313" key="2">
    <source>
        <dbReference type="Proteomes" id="UP001370348"/>
    </source>
</evidence>
<dbReference type="Proteomes" id="UP001370348">
    <property type="component" value="Chromosome"/>
</dbReference>